<evidence type="ECO:0000313" key="3">
    <source>
        <dbReference type="EMBL" id="KZV95889.1"/>
    </source>
</evidence>
<feature type="compositionally biased region" description="Basic and acidic residues" evidence="2">
    <location>
        <begin position="569"/>
        <end position="580"/>
    </location>
</feature>
<dbReference type="InParanoid" id="A0A166AWY1"/>
<gene>
    <name evidence="3" type="ORF">EXIGLDRAFT_834045</name>
</gene>
<dbReference type="PROSITE" id="PS51375">
    <property type="entry name" value="PPR"/>
    <property type="match status" value="1"/>
</dbReference>
<keyword evidence="4" id="KW-1185">Reference proteome</keyword>
<dbReference type="InterPro" id="IPR002885">
    <property type="entry name" value="PPR_rpt"/>
</dbReference>
<evidence type="ECO:0000256" key="1">
    <source>
        <dbReference type="PROSITE-ProRule" id="PRU00708"/>
    </source>
</evidence>
<evidence type="ECO:0000256" key="2">
    <source>
        <dbReference type="SAM" id="MobiDB-lite"/>
    </source>
</evidence>
<feature type="repeat" description="PPR" evidence="1">
    <location>
        <begin position="721"/>
        <end position="755"/>
    </location>
</feature>
<feature type="region of interest" description="Disordered" evidence="2">
    <location>
        <begin position="559"/>
        <end position="614"/>
    </location>
</feature>
<organism evidence="3 4">
    <name type="scientific">Exidia glandulosa HHB12029</name>
    <dbReference type="NCBI Taxonomy" id="1314781"/>
    <lineage>
        <taxon>Eukaryota</taxon>
        <taxon>Fungi</taxon>
        <taxon>Dikarya</taxon>
        <taxon>Basidiomycota</taxon>
        <taxon>Agaricomycotina</taxon>
        <taxon>Agaricomycetes</taxon>
        <taxon>Auriculariales</taxon>
        <taxon>Exidiaceae</taxon>
        <taxon>Exidia</taxon>
    </lineage>
</organism>
<proteinExistence type="predicted"/>
<dbReference type="Gene3D" id="1.25.40.10">
    <property type="entry name" value="Tetratricopeptide repeat domain"/>
    <property type="match status" value="1"/>
</dbReference>
<dbReference type="InterPro" id="IPR011990">
    <property type="entry name" value="TPR-like_helical_dom_sf"/>
</dbReference>
<dbReference type="Proteomes" id="UP000077266">
    <property type="component" value="Unassembled WGS sequence"/>
</dbReference>
<dbReference type="OrthoDB" id="185373at2759"/>
<dbReference type="EMBL" id="KV425950">
    <property type="protein sequence ID" value="KZV95889.1"/>
    <property type="molecule type" value="Genomic_DNA"/>
</dbReference>
<dbReference type="STRING" id="1314781.A0A166AWY1"/>
<feature type="compositionally biased region" description="Basic and acidic residues" evidence="2">
    <location>
        <begin position="538"/>
        <end position="547"/>
    </location>
</feature>
<reference evidence="3 4" key="1">
    <citation type="journal article" date="2016" name="Mol. Biol. Evol.">
        <title>Comparative Genomics of Early-Diverging Mushroom-Forming Fungi Provides Insights into the Origins of Lignocellulose Decay Capabilities.</title>
        <authorList>
            <person name="Nagy L.G."/>
            <person name="Riley R."/>
            <person name="Tritt A."/>
            <person name="Adam C."/>
            <person name="Daum C."/>
            <person name="Floudas D."/>
            <person name="Sun H."/>
            <person name="Yadav J.S."/>
            <person name="Pangilinan J."/>
            <person name="Larsson K.H."/>
            <person name="Matsuura K."/>
            <person name="Barry K."/>
            <person name="Labutti K."/>
            <person name="Kuo R."/>
            <person name="Ohm R.A."/>
            <person name="Bhattacharya S.S."/>
            <person name="Shirouzu T."/>
            <person name="Yoshinaga Y."/>
            <person name="Martin F.M."/>
            <person name="Grigoriev I.V."/>
            <person name="Hibbett D.S."/>
        </authorList>
    </citation>
    <scope>NUCLEOTIDE SEQUENCE [LARGE SCALE GENOMIC DNA]</scope>
    <source>
        <strain evidence="3 4">HHB12029</strain>
    </source>
</reference>
<protein>
    <recommendedName>
        <fullName evidence="5">Pentacotripeptide-repeat region of PRORP domain-containing protein</fullName>
    </recommendedName>
</protein>
<feature type="region of interest" description="Disordered" evidence="2">
    <location>
        <begin position="516"/>
        <end position="547"/>
    </location>
</feature>
<sequence length="827" mass="93965">MWRARTGSLCAVISRSTCYISHRRPHALAFSSSRATPDDASSNTDPDDMLEPWTAAYDAWDLASSQVKNEPNEPMDNLPCARIRKLIVAGDFERAEAIRNEFTAQGISIAKHMVYEEAALDALRASRFASFRYWWAHVPDRALMPGGRSFDDLLTALAAHGHAATMTMIKFVMLAASKGWLREVQLDLIPYIVHTARPAYSLAVIAGALENAERYVAEHPDDPWVHASLRKASLVGAALHMAILDGRRNLALMIVEVGFLHGCCPPHRLLHFLLRELKKSVEFAALERARELIAAHLWLIGRTVYELEHFDSRPRTYISAGPFAIREPLPVVLRVMSRITGHEPPRATAIAHFLTRYTRVGRMRAVQLLRRKIAAFAPDARPLSLWLTAELKFWMLHGRHDRAIQYYAAYFLPHGVPKAIMASFMKLADDPEHTAKYATEPYLDKLQPMPRRWRIWPSSHSQALLWSAFARASPDLQTLEWVYQGLLQIVGHFRTVNEELAGVRMQEIMDALSTHAHEGPRPQQMSNEAAAEEMENEESWRDEAPKEVREGYTFRARDRSLLAAQPQTDEMRRISRRGEDIGDDDPFPDAQEDQSDYNPDVDFESPSPKTNSLPPILMPDAAYFVPFIIRFGALGGPQRALQVLRDMSDRDIAPGVQTWYFLAREYAARNDPDGVRKIITHTESLAKPDFTVIGLHRSRARTRFGALRASEPEYHPVEGPTLPFYHLLLGLYMRKSMWREVDNVLDDMESKGYTPGYQPRFDPWAANARGFYAERLEREGTVPIGEEVAVWVPAGDTSEYKRRWGVRKRFVRTGVPLAWRPLTQPAG</sequence>
<accession>A0A166AWY1</accession>
<dbReference type="AlphaFoldDB" id="A0A166AWY1"/>
<name>A0A166AWY1_EXIGL</name>
<evidence type="ECO:0000313" key="4">
    <source>
        <dbReference type="Proteomes" id="UP000077266"/>
    </source>
</evidence>
<feature type="compositionally biased region" description="Acidic residues" evidence="2">
    <location>
        <begin position="581"/>
        <end position="603"/>
    </location>
</feature>
<evidence type="ECO:0008006" key="5">
    <source>
        <dbReference type="Google" id="ProtNLM"/>
    </source>
</evidence>